<dbReference type="Pfam" id="PF00491">
    <property type="entry name" value="Arginase"/>
    <property type="match status" value="1"/>
</dbReference>
<dbReference type="PIRSF" id="PIRSF036979">
    <property type="entry name" value="Arginase"/>
    <property type="match status" value="1"/>
</dbReference>
<evidence type="ECO:0000256" key="3">
    <source>
        <dbReference type="ARBA" id="ARBA00022801"/>
    </source>
</evidence>
<keyword evidence="3 5" id="KW-0378">Hydrolase</keyword>
<protein>
    <submittedName>
        <fullName evidence="6">Ureohydrolase</fullName>
    </submittedName>
</protein>
<dbReference type="PROSITE" id="PS51409">
    <property type="entry name" value="ARGINASE_2"/>
    <property type="match status" value="1"/>
</dbReference>
<evidence type="ECO:0000313" key="6">
    <source>
        <dbReference type="EMBL" id="VFQ46573.1"/>
    </source>
</evidence>
<dbReference type="Proteomes" id="UP000507962">
    <property type="component" value="Unassembled WGS sequence"/>
</dbReference>
<dbReference type="InterPro" id="IPR023696">
    <property type="entry name" value="Ureohydrolase_dom_sf"/>
</dbReference>
<proteinExistence type="inferred from homology"/>
<name>A0A4U8YYG4_9BACT</name>
<reference evidence="6 7" key="1">
    <citation type="submission" date="2019-03" db="EMBL/GenBank/DDBJ databases">
        <authorList>
            <person name="Nijsse B."/>
        </authorList>
    </citation>
    <scope>NUCLEOTIDE SEQUENCE [LARGE SCALE GENOMIC DNA]</scope>
    <source>
        <strain evidence="6">Desulfoluna butyratoxydans MSL71</strain>
    </source>
</reference>
<gene>
    <name evidence="6" type="ORF">MSL71_42410</name>
</gene>
<dbReference type="EMBL" id="CAADHO010000010">
    <property type="protein sequence ID" value="VFQ46573.1"/>
    <property type="molecule type" value="Genomic_DNA"/>
</dbReference>
<feature type="binding site" evidence="4">
    <location>
        <position position="213"/>
    </location>
    <ligand>
        <name>Mn(2+)</name>
        <dbReference type="ChEBI" id="CHEBI:29035"/>
        <label>1</label>
    </ligand>
</feature>
<feature type="binding site" evidence="4">
    <location>
        <position position="131"/>
    </location>
    <ligand>
        <name>Mn(2+)</name>
        <dbReference type="ChEBI" id="CHEBI:29035"/>
        <label>1</label>
    </ligand>
</feature>
<dbReference type="GO" id="GO:0046872">
    <property type="term" value="F:metal ion binding"/>
    <property type="evidence" value="ECO:0007669"/>
    <property type="project" value="UniProtKB-KW"/>
</dbReference>
<dbReference type="PANTHER" id="PTHR11358:SF26">
    <property type="entry name" value="GUANIDINO ACID HYDROLASE, MITOCHONDRIAL"/>
    <property type="match status" value="1"/>
</dbReference>
<feature type="binding site" evidence="4">
    <location>
        <position position="133"/>
    </location>
    <ligand>
        <name>Mn(2+)</name>
        <dbReference type="ChEBI" id="CHEBI:29035"/>
        <label>1</label>
    </ligand>
</feature>
<organism evidence="6 7">
    <name type="scientific">Desulfoluna butyratoxydans</name>
    <dbReference type="NCBI Taxonomy" id="231438"/>
    <lineage>
        <taxon>Bacteria</taxon>
        <taxon>Pseudomonadati</taxon>
        <taxon>Thermodesulfobacteriota</taxon>
        <taxon>Desulfobacteria</taxon>
        <taxon>Desulfobacterales</taxon>
        <taxon>Desulfolunaceae</taxon>
        <taxon>Desulfoluna</taxon>
    </lineage>
</organism>
<dbReference type="Gene3D" id="3.40.800.10">
    <property type="entry name" value="Ureohydrolase domain"/>
    <property type="match status" value="1"/>
</dbReference>
<dbReference type="PANTHER" id="PTHR11358">
    <property type="entry name" value="ARGINASE/AGMATINASE"/>
    <property type="match status" value="1"/>
</dbReference>
<keyword evidence="4" id="KW-0464">Manganese</keyword>
<dbReference type="GO" id="GO:0008783">
    <property type="term" value="F:agmatinase activity"/>
    <property type="evidence" value="ECO:0007669"/>
    <property type="project" value="TreeGrafter"/>
</dbReference>
<dbReference type="RefSeq" id="WP_180144599.1">
    <property type="nucleotide sequence ID" value="NZ_CAADHO010000010.1"/>
</dbReference>
<evidence type="ECO:0000313" key="7">
    <source>
        <dbReference type="Proteomes" id="UP000507962"/>
    </source>
</evidence>
<accession>A0A4U8YYG4</accession>
<feature type="binding site" evidence="4">
    <location>
        <position position="135"/>
    </location>
    <ligand>
        <name>Mn(2+)</name>
        <dbReference type="ChEBI" id="CHEBI:29035"/>
        <label>1</label>
    </ligand>
</feature>
<dbReference type="PROSITE" id="PS01053">
    <property type="entry name" value="ARGINASE_1"/>
    <property type="match status" value="1"/>
</dbReference>
<evidence type="ECO:0000256" key="1">
    <source>
        <dbReference type="ARBA" id="ARBA00009227"/>
    </source>
</evidence>
<dbReference type="CDD" id="cd11593">
    <property type="entry name" value="Agmatinase-like_2"/>
    <property type="match status" value="1"/>
</dbReference>
<keyword evidence="2 4" id="KW-0479">Metal-binding</keyword>
<dbReference type="AlphaFoldDB" id="A0A4U8YYG4"/>
<comment type="similarity">
    <text evidence="1">Belongs to the arginase family. Agmatinase subfamily.</text>
</comment>
<dbReference type="InterPro" id="IPR005925">
    <property type="entry name" value="Agmatinase-rel"/>
</dbReference>
<feature type="binding site" evidence="4">
    <location>
        <position position="215"/>
    </location>
    <ligand>
        <name>Mn(2+)</name>
        <dbReference type="ChEBI" id="CHEBI:29035"/>
        <label>1</label>
    </ligand>
</feature>
<evidence type="ECO:0000256" key="2">
    <source>
        <dbReference type="ARBA" id="ARBA00022723"/>
    </source>
</evidence>
<dbReference type="InterPro" id="IPR020855">
    <property type="entry name" value="Ureohydrolase_Mn_BS"/>
</dbReference>
<evidence type="ECO:0000256" key="4">
    <source>
        <dbReference type="PIRSR" id="PIRSR036979-1"/>
    </source>
</evidence>
<comment type="cofactor">
    <cofactor evidence="4">
        <name>Mn(2+)</name>
        <dbReference type="ChEBI" id="CHEBI:29035"/>
    </cofactor>
    <text evidence="4">Binds 2 manganese ions per subunit.</text>
</comment>
<dbReference type="SUPFAM" id="SSF52768">
    <property type="entry name" value="Arginase/deacetylase"/>
    <property type="match status" value="1"/>
</dbReference>
<evidence type="ECO:0000256" key="5">
    <source>
        <dbReference type="RuleBase" id="RU003684"/>
    </source>
</evidence>
<sequence>MHDTYPRFLEEELDEITPEEALFHVIPVPLEQTVSYGGGTGKGPSAILRASSQLELYDGVSNPSEHGIWTAPPVETEGPLSDVVGRIKGVVERSFALGKLPVLLGGEHTVTVGALEACRAAFGEIGIVQIDAHADLRDTYEGTPYSHACVMRRACDMGHTVFQAGIRSLSLPEVAFRKSHPVHYLDARDIAKHGIPEQMLPDGFPERIWLTIDVDGLDASVMPATGTPEPGGITWYQCHEIIEKAVSGRRVAGFDVVELAPVKGLHFPDFTAARLVYDTMGFVSRSAIKESL</sequence>
<keyword evidence="7" id="KW-1185">Reference proteome</keyword>
<dbReference type="InterPro" id="IPR006035">
    <property type="entry name" value="Ureohydrolase"/>
</dbReference>
<dbReference type="NCBIfam" id="TIGR01230">
    <property type="entry name" value="agmatinase"/>
    <property type="match status" value="1"/>
</dbReference>
<dbReference type="GO" id="GO:0033389">
    <property type="term" value="P:putrescine biosynthetic process from arginine, via agmatine"/>
    <property type="evidence" value="ECO:0007669"/>
    <property type="project" value="TreeGrafter"/>
</dbReference>
<feature type="binding site" evidence="4">
    <location>
        <position position="108"/>
    </location>
    <ligand>
        <name>Mn(2+)</name>
        <dbReference type="ChEBI" id="CHEBI:29035"/>
        <label>1</label>
    </ligand>
</feature>